<feature type="compositionally biased region" description="Basic and acidic residues" evidence="1">
    <location>
        <begin position="45"/>
        <end position="55"/>
    </location>
</feature>
<feature type="region of interest" description="Disordered" evidence="1">
    <location>
        <begin position="45"/>
        <end position="98"/>
    </location>
</feature>
<dbReference type="RefSeq" id="WP_094603590.1">
    <property type="nucleotide sequence ID" value="NZ_CP155573.1"/>
</dbReference>
<keyword evidence="4" id="KW-1185">Reference proteome</keyword>
<organism evidence="3 4">
    <name type="scientific">Sporomusa silvacetica DSM 10669</name>
    <dbReference type="NCBI Taxonomy" id="1123289"/>
    <lineage>
        <taxon>Bacteria</taxon>
        <taxon>Bacillati</taxon>
        <taxon>Bacillota</taxon>
        <taxon>Negativicutes</taxon>
        <taxon>Selenomonadales</taxon>
        <taxon>Sporomusaceae</taxon>
        <taxon>Sporomusa</taxon>
    </lineage>
</organism>
<gene>
    <name evidence="3" type="ORF">SPSIL_054370</name>
</gene>
<feature type="chain" id="PRO_5046135456" evidence="2">
    <location>
        <begin position="29"/>
        <end position="120"/>
    </location>
</feature>
<feature type="signal peptide" evidence="2">
    <location>
        <begin position="1"/>
        <end position="28"/>
    </location>
</feature>
<protein>
    <submittedName>
        <fullName evidence="3">Uncharacterized protein</fullName>
    </submittedName>
</protein>
<reference evidence="3" key="1">
    <citation type="submission" date="2024-05" db="EMBL/GenBank/DDBJ databases">
        <title>Isolation and characterization of Sporomusa carbonis sp. nov., a carboxydotrophic hydrogenogen in the genus of Sporomusa isolated from a charcoal burning pile.</title>
        <authorList>
            <person name="Boeer T."/>
            <person name="Rosenbaum F."/>
            <person name="Eysell L."/>
            <person name="Mueller V."/>
            <person name="Daniel R."/>
            <person name="Poehlein A."/>
        </authorList>
    </citation>
    <scope>NUCLEOTIDE SEQUENCE [LARGE SCALE GENOMIC DNA]</scope>
    <source>
        <strain evidence="3">DSM 10669</strain>
    </source>
</reference>
<evidence type="ECO:0000313" key="4">
    <source>
        <dbReference type="Proteomes" id="UP000216752"/>
    </source>
</evidence>
<sequence length="120" mass="14232">MKIVSKKVIIYSMLGIMQVGMVSSVAAAAPGPLLNSDSQQIVQLDRYDRHYDRDNARRRHHDERMRRENERHEREMRRRHHESERAWRERQRREDEHHDRALRDIAAILIGIAIGSASND</sequence>
<dbReference type="EMBL" id="CP155573">
    <property type="protein sequence ID" value="XFO69206.1"/>
    <property type="molecule type" value="Genomic_DNA"/>
</dbReference>
<dbReference type="Proteomes" id="UP000216752">
    <property type="component" value="Chromosome"/>
</dbReference>
<name>A0ABZ3IU01_9FIRM</name>
<evidence type="ECO:0000313" key="3">
    <source>
        <dbReference type="EMBL" id="XFO69206.1"/>
    </source>
</evidence>
<proteinExistence type="predicted"/>
<evidence type="ECO:0000256" key="2">
    <source>
        <dbReference type="SAM" id="SignalP"/>
    </source>
</evidence>
<accession>A0ABZ3IU01</accession>
<evidence type="ECO:0000256" key="1">
    <source>
        <dbReference type="SAM" id="MobiDB-lite"/>
    </source>
</evidence>
<keyword evidence="2" id="KW-0732">Signal</keyword>
<feature type="compositionally biased region" description="Basic and acidic residues" evidence="1">
    <location>
        <begin position="62"/>
        <end position="98"/>
    </location>
</feature>